<protein>
    <recommendedName>
        <fullName evidence="6">CUB domain-containing protein</fullName>
    </recommendedName>
</protein>
<dbReference type="SUPFAM" id="SSF49854">
    <property type="entry name" value="Spermadhesin, CUB domain"/>
    <property type="match status" value="1"/>
</dbReference>
<feature type="compositionally biased region" description="Polar residues" evidence="4">
    <location>
        <begin position="48"/>
        <end position="69"/>
    </location>
</feature>
<organism evidence="7 8">
    <name type="scientific">Meganyctiphanes norvegica</name>
    <name type="common">Northern krill</name>
    <name type="synonym">Thysanopoda norvegica</name>
    <dbReference type="NCBI Taxonomy" id="48144"/>
    <lineage>
        <taxon>Eukaryota</taxon>
        <taxon>Metazoa</taxon>
        <taxon>Ecdysozoa</taxon>
        <taxon>Arthropoda</taxon>
        <taxon>Crustacea</taxon>
        <taxon>Multicrustacea</taxon>
        <taxon>Malacostraca</taxon>
        <taxon>Eumalacostraca</taxon>
        <taxon>Eucarida</taxon>
        <taxon>Euphausiacea</taxon>
        <taxon>Euphausiidae</taxon>
        <taxon>Meganyctiphanes</taxon>
    </lineage>
</organism>
<dbReference type="FunFam" id="2.60.120.290:FF:000005">
    <property type="entry name" value="Procollagen C-endopeptidase enhancer 1"/>
    <property type="match status" value="1"/>
</dbReference>
<feature type="signal peptide" evidence="5">
    <location>
        <begin position="1"/>
        <end position="22"/>
    </location>
</feature>
<feature type="region of interest" description="Disordered" evidence="4">
    <location>
        <begin position="43"/>
        <end position="69"/>
    </location>
</feature>
<dbReference type="Proteomes" id="UP001497623">
    <property type="component" value="Unassembled WGS sequence"/>
</dbReference>
<evidence type="ECO:0000256" key="3">
    <source>
        <dbReference type="PROSITE-ProRule" id="PRU00059"/>
    </source>
</evidence>
<dbReference type="SMART" id="SM00042">
    <property type="entry name" value="CUB"/>
    <property type="match status" value="1"/>
</dbReference>
<dbReference type="AlphaFoldDB" id="A0AAV2RPL9"/>
<feature type="non-terminal residue" evidence="7">
    <location>
        <position position="1"/>
    </location>
</feature>
<dbReference type="InterPro" id="IPR035914">
    <property type="entry name" value="Sperma_CUB_dom_sf"/>
</dbReference>
<evidence type="ECO:0000256" key="1">
    <source>
        <dbReference type="ARBA" id="ARBA00022737"/>
    </source>
</evidence>
<feature type="chain" id="PRO_5043988105" description="CUB domain-containing protein" evidence="5">
    <location>
        <begin position="23"/>
        <end position="255"/>
    </location>
</feature>
<keyword evidence="5" id="KW-0732">Signal</keyword>
<dbReference type="InterPro" id="IPR000859">
    <property type="entry name" value="CUB_dom"/>
</dbReference>
<evidence type="ECO:0000256" key="2">
    <source>
        <dbReference type="ARBA" id="ARBA00023157"/>
    </source>
</evidence>
<evidence type="ECO:0000259" key="6">
    <source>
        <dbReference type="PROSITE" id="PS01180"/>
    </source>
</evidence>
<dbReference type="CDD" id="cd00041">
    <property type="entry name" value="CUB"/>
    <property type="match status" value="1"/>
</dbReference>
<evidence type="ECO:0000256" key="4">
    <source>
        <dbReference type="SAM" id="MobiDB-lite"/>
    </source>
</evidence>
<name>A0AAV2RPL9_MEGNR</name>
<dbReference type="EMBL" id="CAXKWB010026801">
    <property type="protein sequence ID" value="CAL4130608.1"/>
    <property type="molecule type" value="Genomic_DNA"/>
</dbReference>
<feature type="domain" description="CUB" evidence="6">
    <location>
        <begin position="129"/>
        <end position="235"/>
    </location>
</feature>
<proteinExistence type="predicted"/>
<comment type="caution">
    <text evidence="3">Lacks conserved residue(s) required for the propagation of feature annotation.</text>
</comment>
<comment type="caution">
    <text evidence="7">The sequence shown here is derived from an EMBL/GenBank/DDBJ whole genome shotgun (WGS) entry which is preliminary data.</text>
</comment>
<reference evidence="7 8" key="1">
    <citation type="submission" date="2024-05" db="EMBL/GenBank/DDBJ databases">
        <authorList>
            <person name="Wallberg A."/>
        </authorList>
    </citation>
    <scope>NUCLEOTIDE SEQUENCE [LARGE SCALE GENOMIC DNA]</scope>
</reference>
<keyword evidence="1" id="KW-0677">Repeat</keyword>
<dbReference type="Gene3D" id="2.60.120.290">
    <property type="entry name" value="Spermadhesin, CUB domain"/>
    <property type="match status" value="1"/>
</dbReference>
<dbReference type="PANTHER" id="PTHR24251">
    <property type="entry name" value="OVOCHYMASE-RELATED"/>
    <property type="match status" value="1"/>
</dbReference>
<dbReference type="PANTHER" id="PTHR24251:SF37">
    <property type="entry name" value="CUB DOMAIN-CONTAINING PROTEIN"/>
    <property type="match status" value="1"/>
</dbReference>
<accession>A0AAV2RPL9</accession>
<sequence length="255" mass="27427">RSVRMERLHLVLLVLVGQQALAYPNKKQQHSIIESVPRENLKALPNPGVTTSNTEATKGNPGVTTGTSGNTTHLWIIEPRLMNAASPQVLDDKKMKQLNIFPNSVAVKKLNDQVDTDGKGISGKMRQSCGGEFTTSSGVISHPLNGGNYGDNEACSWIIRTSNPIRISFTSFNVEQNWDFLKIRDGESAGAAIIGELTGDSIPSPVQTTTNAAYLSFTSDGSNTGTGFELSWEPVSAVCGQANHRTRIVGGEETE</sequence>
<evidence type="ECO:0000256" key="5">
    <source>
        <dbReference type="SAM" id="SignalP"/>
    </source>
</evidence>
<dbReference type="PROSITE" id="PS01180">
    <property type="entry name" value="CUB"/>
    <property type="match status" value="1"/>
</dbReference>
<dbReference type="Pfam" id="PF00431">
    <property type="entry name" value="CUB"/>
    <property type="match status" value="1"/>
</dbReference>
<keyword evidence="2" id="KW-1015">Disulfide bond</keyword>
<keyword evidence="8" id="KW-1185">Reference proteome</keyword>
<gene>
    <name evidence="7" type="ORF">MNOR_LOCUS26606</name>
</gene>
<feature type="non-terminal residue" evidence="7">
    <location>
        <position position="255"/>
    </location>
</feature>
<evidence type="ECO:0000313" key="7">
    <source>
        <dbReference type="EMBL" id="CAL4130608.1"/>
    </source>
</evidence>
<evidence type="ECO:0000313" key="8">
    <source>
        <dbReference type="Proteomes" id="UP001497623"/>
    </source>
</evidence>